<dbReference type="GO" id="GO:0071038">
    <property type="term" value="P:TRAMP-dependent tRNA surveillance pathway"/>
    <property type="evidence" value="ECO:0007669"/>
    <property type="project" value="TreeGrafter"/>
</dbReference>
<keyword evidence="7" id="KW-1185">Reference proteome</keyword>
<comment type="similarity">
    <text evidence="3">Belongs to the RNase PH family.</text>
</comment>
<dbReference type="PANTHER" id="PTHR11097">
    <property type="entry name" value="EXOSOME COMPLEX EXONUCLEASE RIBOSOMAL RNA PROCESSING PROTEIN"/>
    <property type="match status" value="1"/>
</dbReference>
<dbReference type="PANTHER" id="PTHR11097:SF33">
    <property type="entry name" value="RNASEPH-LIKE PROTEIN EXOSOME-ASSOCIATED PROTEIN 1 RRP42 HOMOLOGUE"/>
    <property type="match status" value="1"/>
</dbReference>
<evidence type="ECO:0000256" key="3">
    <source>
        <dbReference type="ARBA" id="ARBA00006678"/>
    </source>
</evidence>
<keyword evidence="4" id="KW-0963">Cytoplasm</keyword>
<dbReference type="GO" id="GO:0035925">
    <property type="term" value="F:mRNA 3'-UTR AU-rich region binding"/>
    <property type="evidence" value="ECO:0007669"/>
    <property type="project" value="TreeGrafter"/>
</dbReference>
<evidence type="ECO:0000313" key="6">
    <source>
        <dbReference type="EMBL" id="KAK7198833.1"/>
    </source>
</evidence>
<organism evidence="6 7">
    <name type="scientific">Novymonas esmeraldas</name>
    <dbReference type="NCBI Taxonomy" id="1808958"/>
    <lineage>
        <taxon>Eukaryota</taxon>
        <taxon>Discoba</taxon>
        <taxon>Euglenozoa</taxon>
        <taxon>Kinetoplastea</taxon>
        <taxon>Metakinetoplastina</taxon>
        <taxon>Trypanosomatida</taxon>
        <taxon>Trypanosomatidae</taxon>
        <taxon>Novymonas</taxon>
    </lineage>
</organism>
<protein>
    <submittedName>
        <fullName evidence="6">RNasePH-like protein</fullName>
    </submittedName>
</protein>
<comment type="caution">
    <text evidence="6">The sequence shown here is derived from an EMBL/GenBank/DDBJ whole genome shotgun (WGS) entry which is preliminary data.</text>
</comment>
<dbReference type="GO" id="GO:0000177">
    <property type="term" value="C:cytoplasmic exosome (RNase complex)"/>
    <property type="evidence" value="ECO:0007669"/>
    <property type="project" value="TreeGrafter"/>
</dbReference>
<evidence type="ECO:0000313" key="7">
    <source>
        <dbReference type="Proteomes" id="UP001430356"/>
    </source>
</evidence>
<dbReference type="GO" id="GO:0016075">
    <property type="term" value="P:rRNA catabolic process"/>
    <property type="evidence" value="ECO:0007669"/>
    <property type="project" value="TreeGrafter"/>
</dbReference>
<accession>A0AAW0EXH1</accession>
<dbReference type="InterPro" id="IPR020568">
    <property type="entry name" value="Ribosomal_Su5_D2-typ_SF"/>
</dbReference>
<dbReference type="Gene3D" id="3.30.230.70">
    <property type="entry name" value="GHMP Kinase, N-terminal domain"/>
    <property type="match status" value="1"/>
</dbReference>
<evidence type="ECO:0000256" key="5">
    <source>
        <dbReference type="SAM" id="MobiDB-lite"/>
    </source>
</evidence>
<reference evidence="6 7" key="1">
    <citation type="journal article" date="2021" name="MBio">
        <title>A New Model Trypanosomatid, Novymonas esmeraldas: Genomic Perception of Its 'Candidatus Pandoraea novymonadis' Endosymbiont.</title>
        <authorList>
            <person name="Zakharova A."/>
            <person name="Saura A."/>
            <person name="Butenko A."/>
            <person name="Podesvova L."/>
            <person name="Warmusova S."/>
            <person name="Kostygov A.Y."/>
            <person name="Nenarokova A."/>
            <person name="Lukes J."/>
            <person name="Opperdoes F.R."/>
            <person name="Yurchenko V."/>
        </authorList>
    </citation>
    <scope>NUCLEOTIDE SEQUENCE [LARGE SCALE GENOMIC DNA]</scope>
    <source>
        <strain evidence="6 7">E262AT.01</strain>
    </source>
</reference>
<dbReference type="Proteomes" id="UP001430356">
    <property type="component" value="Unassembled WGS sequence"/>
</dbReference>
<dbReference type="GO" id="GO:0000467">
    <property type="term" value="P:exonucleolytic trimming to generate mature 3'-end of 5.8S rRNA from tricistronic rRNA transcript (SSU-rRNA, 5.8S rRNA, LSU-rRNA)"/>
    <property type="evidence" value="ECO:0007669"/>
    <property type="project" value="TreeGrafter"/>
</dbReference>
<dbReference type="InterPro" id="IPR027408">
    <property type="entry name" value="PNPase/RNase_PH_dom_sf"/>
</dbReference>
<evidence type="ECO:0000256" key="1">
    <source>
        <dbReference type="ARBA" id="ARBA00004123"/>
    </source>
</evidence>
<dbReference type="GO" id="GO:0034475">
    <property type="term" value="P:U4 snRNA 3'-end processing"/>
    <property type="evidence" value="ECO:0007669"/>
    <property type="project" value="TreeGrafter"/>
</dbReference>
<dbReference type="GO" id="GO:0071035">
    <property type="term" value="P:nuclear polyadenylation-dependent rRNA catabolic process"/>
    <property type="evidence" value="ECO:0007669"/>
    <property type="project" value="TreeGrafter"/>
</dbReference>
<name>A0AAW0EXH1_9TRYP</name>
<evidence type="ECO:0000256" key="2">
    <source>
        <dbReference type="ARBA" id="ARBA00004496"/>
    </source>
</evidence>
<dbReference type="InterPro" id="IPR050590">
    <property type="entry name" value="Exosome_comp_Rrp42_subfam"/>
</dbReference>
<feature type="region of interest" description="Disordered" evidence="5">
    <location>
        <begin position="192"/>
        <end position="211"/>
    </location>
</feature>
<sequence>MSLGAASISRAEVRAVQDGVVNDAREDGRTLLQRRPIHITARASPSAAAAAVSGPASAGSSALAGDVQESYSGSYVEVNASGTVVLAAATPSVVEGCATASSGSGDGAAGEDVGDAGRGRLHISIDAVPHVLDAYASAVGGRSVGRYRRDYLAFLASTVRQVFGAAQVEVHEQLGVAEAEVVPEDVDEASAAAAAATAPLPPSPSSGLSGGAGVERSMNGFPAAELYVGAGFGFMIHVDVHILQSSGGNLFTAIAYAVHAALRSLRLPAVTLHRAPGDGASVSVEVDRSQPYRKAVSWAQLPLLCVLLVSPTGHYVVDPSLREEWAMPQQVHVAANAAGQVMQFRCQQLPSRRGNAHQLRQPETLSAPAECCSYVAPPSSFSVGDCWSIVSDAVHICQAMAQECEAALLHGDGA</sequence>
<comment type="subcellular location">
    <subcellularLocation>
        <location evidence="2">Cytoplasm</location>
    </subcellularLocation>
    <subcellularLocation>
        <location evidence="1">Nucleus</location>
    </subcellularLocation>
</comment>
<dbReference type="GO" id="GO:0034476">
    <property type="term" value="P:U5 snRNA 3'-end processing"/>
    <property type="evidence" value="ECO:0007669"/>
    <property type="project" value="TreeGrafter"/>
</dbReference>
<dbReference type="SUPFAM" id="SSF54211">
    <property type="entry name" value="Ribosomal protein S5 domain 2-like"/>
    <property type="match status" value="1"/>
</dbReference>
<dbReference type="EMBL" id="JAECZO010000179">
    <property type="protein sequence ID" value="KAK7198833.1"/>
    <property type="molecule type" value="Genomic_DNA"/>
</dbReference>
<proteinExistence type="inferred from homology"/>
<dbReference type="GO" id="GO:0000176">
    <property type="term" value="C:nuclear exosome (RNase complex)"/>
    <property type="evidence" value="ECO:0007669"/>
    <property type="project" value="TreeGrafter"/>
</dbReference>
<evidence type="ECO:0000256" key="4">
    <source>
        <dbReference type="ARBA" id="ARBA00022490"/>
    </source>
</evidence>
<gene>
    <name evidence="6" type="ORF">NESM_000849000</name>
</gene>
<dbReference type="GO" id="GO:0034473">
    <property type="term" value="P:U1 snRNA 3'-end processing"/>
    <property type="evidence" value="ECO:0007669"/>
    <property type="project" value="TreeGrafter"/>
</dbReference>
<dbReference type="GO" id="GO:0071028">
    <property type="term" value="P:nuclear mRNA surveillance"/>
    <property type="evidence" value="ECO:0007669"/>
    <property type="project" value="TreeGrafter"/>
</dbReference>
<dbReference type="AlphaFoldDB" id="A0AAW0EXH1"/>